<feature type="signal peptide" evidence="1">
    <location>
        <begin position="1"/>
        <end position="25"/>
    </location>
</feature>
<accession>A0ABV9KY47</accession>
<proteinExistence type="predicted"/>
<comment type="caution">
    <text evidence="2">The sequence shown here is derived from an EMBL/GenBank/DDBJ whole genome shotgun (WGS) entry which is preliminary data.</text>
</comment>
<evidence type="ECO:0000313" key="2">
    <source>
        <dbReference type="EMBL" id="MFC4674975.1"/>
    </source>
</evidence>
<sequence>MKKKSLKLILICLLFASFCIPDSEAQNPVPGTMYELSQMKNGMRNRRISSNDPAGGVLDHLSDIRPGEKRIIADIPGSGIINHIWITMAPEPHVLNRSDVIIRMYWDGNAYPSVESPIGPFFGQGWNERYNYSALPITAGPANGTSMVSYFSMPFAEGARLEIENQSDVNLEKFYFYVDYYETKKLPADLGRFHAWYNQELTEAAPEGETEWAVIGKQDNNTTGDRNYVFADIKGKGHFVGLNYYVHCPSPIWYGEGDDFWFIDGEEEASLLGTGTEDLFNTSWCPKEAYSHPYFGYPRVNNDVGWLGRTHIYRFFIEDPVFFEKSLKASIEHGHANNLTLDLATVAYWYQSEASPLPPAPSKEVRKLKPFINVPDMHRWRHEWRKNRGGDSRLWGNEMPEQ</sequence>
<protein>
    <submittedName>
        <fullName evidence="2">Glycoside hydrolase family 172 protein</fullName>
    </submittedName>
</protein>
<dbReference type="Gene3D" id="2.60.120.1390">
    <property type="match status" value="1"/>
</dbReference>
<organism evidence="2 3">
    <name type="scientific">Dysgonomonas termitidis</name>
    <dbReference type="NCBI Taxonomy" id="1516126"/>
    <lineage>
        <taxon>Bacteria</taxon>
        <taxon>Pseudomonadati</taxon>
        <taxon>Bacteroidota</taxon>
        <taxon>Bacteroidia</taxon>
        <taxon>Bacteroidales</taxon>
        <taxon>Dysgonomonadaceae</taxon>
        <taxon>Dysgonomonas</taxon>
    </lineage>
</organism>
<dbReference type="Proteomes" id="UP001596023">
    <property type="component" value="Unassembled WGS sequence"/>
</dbReference>
<keyword evidence="2" id="KW-0378">Hydrolase</keyword>
<dbReference type="Pfam" id="PF11175">
    <property type="entry name" value="DUF2961"/>
    <property type="match status" value="1"/>
</dbReference>
<dbReference type="InterPro" id="IPR021345">
    <property type="entry name" value="DUF2961"/>
</dbReference>
<keyword evidence="3" id="KW-1185">Reference proteome</keyword>
<dbReference type="EMBL" id="JBHSGN010000087">
    <property type="protein sequence ID" value="MFC4674975.1"/>
    <property type="molecule type" value="Genomic_DNA"/>
</dbReference>
<feature type="chain" id="PRO_5047500376" evidence="1">
    <location>
        <begin position="26"/>
        <end position="402"/>
    </location>
</feature>
<evidence type="ECO:0000313" key="3">
    <source>
        <dbReference type="Proteomes" id="UP001596023"/>
    </source>
</evidence>
<keyword evidence="1" id="KW-0732">Signal</keyword>
<dbReference type="RefSeq" id="WP_379997753.1">
    <property type="nucleotide sequence ID" value="NZ_JBHSGN010000087.1"/>
</dbReference>
<gene>
    <name evidence="2" type="ORF">ACFO6W_14830</name>
</gene>
<dbReference type="GO" id="GO:0016787">
    <property type="term" value="F:hydrolase activity"/>
    <property type="evidence" value="ECO:0007669"/>
    <property type="project" value="UniProtKB-KW"/>
</dbReference>
<reference evidence="3" key="1">
    <citation type="journal article" date="2019" name="Int. J. Syst. Evol. Microbiol.">
        <title>The Global Catalogue of Microorganisms (GCM) 10K type strain sequencing project: providing services to taxonomists for standard genome sequencing and annotation.</title>
        <authorList>
            <consortium name="The Broad Institute Genomics Platform"/>
            <consortium name="The Broad Institute Genome Sequencing Center for Infectious Disease"/>
            <person name="Wu L."/>
            <person name="Ma J."/>
        </authorList>
    </citation>
    <scope>NUCLEOTIDE SEQUENCE [LARGE SCALE GENOMIC DNA]</scope>
    <source>
        <strain evidence="3">CCUG 66188</strain>
    </source>
</reference>
<evidence type="ECO:0000256" key="1">
    <source>
        <dbReference type="SAM" id="SignalP"/>
    </source>
</evidence>
<name>A0ABV9KY47_9BACT</name>